<dbReference type="EMBL" id="FQVF01000008">
    <property type="protein sequence ID" value="SHF46927.1"/>
    <property type="molecule type" value="Genomic_DNA"/>
</dbReference>
<evidence type="ECO:0000313" key="11">
    <source>
        <dbReference type="EMBL" id="SHF46927.1"/>
    </source>
</evidence>
<protein>
    <recommendedName>
        <fullName evidence="10">Ectoine hydroxylase</fullName>
        <ecNumber evidence="10">1.14.11.55</ecNumber>
    </recommendedName>
</protein>
<evidence type="ECO:0000256" key="5">
    <source>
        <dbReference type="ARBA" id="ARBA00022723"/>
    </source>
</evidence>
<evidence type="ECO:0000256" key="10">
    <source>
        <dbReference type="NCBIfam" id="TIGR02408"/>
    </source>
</evidence>
<organism evidence="11 12">
    <name type="scientific">Marinomonas polaris DSM 16579</name>
    <dbReference type="NCBI Taxonomy" id="1122206"/>
    <lineage>
        <taxon>Bacteria</taxon>
        <taxon>Pseudomonadati</taxon>
        <taxon>Pseudomonadota</taxon>
        <taxon>Gammaproteobacteria</taxon>
        <taxon>Oceanospirillales</taxon>
        <taxon>Oceanospirillaceae</taxon>
        <taxon>Marinomonas</taxon>
    </lineage>
</organism>
<comment type="function">
    <text evidence="2">Involved in the biosynthesis of 5-hydroxyectoine, called compatible solute, which helps organisms to survive extreme osmotic stress by acting as a highly soluble organic osmolyte. Catalyzes the 2-oxoglutarate-dependent selective hydroxylation of L-ectoine to yield (4S,5S)-5-hydroxyectoine.</text>
</comment>
<evidence type="ECO:0000313" key="12">
    <source>
        <dbReference type="Proteomes" id="UP000184517"/>
    </source>
</evidence>
<dbReference type="NCBIfam" id="TIGR02408">
    <property type="entry name" value="ectoine_ThpD"/>
    <property type="match status" value="1"/>
</dbReference>
<dbReference type="GO" id="GO:0005506">
    <property type="term" value="F:iron ion binding"/>
    <property type="evidence" value="ECO:0007669"/>
    <property type="project" value="UniProtKB-ARBA"/>
</dbReference>
<evidence type="ECO:0000256" key="9">
    <source>
        <dbReference type="ARBA" id="ARBA00049228"/>
    </source>
</evidence>
<dbReference type="Gene3D" id="2.60.120.620">
    <property type="entry name" value="q2cbj1_9rhob like domain"/>
    <property type="match status" value="1"/>
</dbReference>
<dbReference type="PANTHER" id="PTHR20883">
    <property type="entry name" value="PHYTANOYL-COA DIOXYGENASE DOMAIN CONTAINING 1"/>
    <property type="match status" value="1"/>
</dbReference>
<proteinExistence type="inferred from homology"/>
<dbReference type="GO" id="GO:0016706">
    <property type="term" value="F:2-oxoglutarate-dependent dioxygenase activity"/>
    <property type="evidence" value="ECO:0007669"/>
    <property type="project" value="InterPro"/>
</dbReference>
<name>A0A1M5BX85_9GAMM</name>
<evidence type="ECO:0000256" key="4">
    <source>
        <dbReference type="ARBA" id="ARBA00011738"/>
    </source>
</evidence>
<evidence type="ECO:0000256" key="3">
    <source>
        <dbReference type="ARBA" id="ARBA00007851"/>
    </source>
</evidence>
<keyword evidence="6" id="KW-0223">Dioxygenase</keyword>
<dbReference type="EC" id="1.14.11.55" evidence="10"/>
<evidence type="ECO:0000256" key="6">
    <source>
        <dbReference type="ARBA" id="ARBA00022964"/>
    </source>
</evidence>
<gene>
    <name evidence="11" type="ORF">SAMN02745753_02007</name>
</gene>
<evidence type="ECO:0000256" key="1">
    <source>
        <dbReference type="ARBA" id="ARBA00001954"/>
    </source>
</evidence>
<dbReference type="SUPFAM" id="SSF51197">
    <property type="entry name" value="Clavaminate synthase-like"/>
    <property type="match status" value="1"/>
</dbReference>
<comment type="similarity">
    <text evidence="3">Belongs to the PhyH family. EctD subfamily.</text>
</comment>
<dbReference type="InterPro" id="IPR008775">
    <property type="entry name" value="Phytyl_CoA_dOase-like"/>
</dbReference>
<keyword evidence="5" id="KW-0479">Metal-binding</keyword>
<sequence length="345" mass="39244">MSSVLASEYLYDDFTNQKVAKQKVSNQKLFSSKFSDKNSVDSLSSDGIKQDQYPSRIYSEPMHIKRQDPIIYSNYRQKAPLEEALLDQYEKKGFLFLDDIFSDEEVINMQKHMQYLRDDGEIKQREESVTESSSGDIRSVFDVHKLDAFIQGVAEDPRLVRIAEYLLGDAVYLHQTRLNYKPGFRGKEFYWHSDFETWHVEDGMPRMRALSMSITLTPNDYHNGPLLLIPGSHLTYISCVGETPENNYLSSLKTQEVGVPDDASLQSLIEKNGIEAAVGQPGRIILFDCNVLHGSNGNITSSPRSNLFFVYNALSNRVDLPFGNTTPRPEYIAARKSIKALKKSD</sequence>
<evidence type="ECO:0000256" key="2">
    <source>
        <dbReference type="ARBA" id="ARBA00004063"/>
    </source>
</evidence>
<dbReference type="PANTHER" id="PTHR20883:SF48">
    <property type="entry name" value="ECTOINE DIOXYGENASE"/>
    <property type="match status" value="1"/>
</dbReference>
<dbReference type="AlphaFoldDB" id="A0A1M5BX85"/>
<keyword evidence="12" id="KW-1185">Reference proteome</keyword>
<comment type="catalytic activity">
    <reaction evidence="9">
        <text>L-ectoine + 2-oxoglutarate + O2 = 5-hydroxyectoine + succinate + CO2</text>
        <dbReference type="Rhea" id="RHEA:45740"/>
        <dbReference type="ChEBI" id="CHEBI:15379"/>
        <dbReference type="ChEBI" id="CHEBI:16526"/>
        <dbReference type="ChEBI" id="CHEBI:16810"/>
        <dbReference type="ChEBI" id="CHEBI:30031"/>
        <dbReference type="ChEBI" id="CHEBI:58515"/>
        <dbReference type="ChEBI" id="CHEBI:85413"/>
        <dbReference type="EC" id="1.14.11.55"/>
    </reaction>
</comment>
<reference evidence="12" key="1">
    <citation type="submission" date="2016-11" db="EMBL/GenBank/DDBJ databases">
        <authorList>
            <person name="Varghese N."/>
            <person name="Submissions S."/>
        </authorList>
    </citation>
    <scope>NUCLEOTIDE SEQUENCE [LARGE SCALE GENOMIC DNA]</scope>
    <source>
        <strain evidence="12">DSM 16579</strain>
    </source>
</reference>
<keyword evidence="7" id="KW-0560">Oxidoreductase</keyword>
<evidence type="ECO:0000256" key="7">
    <source>
        <dbReference type="ARBA" id="ARBA00023002"/>
    </source>
</evidence>
<dbReference type="InterPro" id="IPR012774">
    <property type="entry name" value="EctD"/>
</dbReference>
<evidence type="ECO:0000256" key="8">
    <source>
        <dbReference type="ARBA" id="ARBA00023004"/>
    </source>
</evidence>
<dbReference type="Proteomes" id="UP000184517">
    <property type="component" value="Unassembled WGS sequence"/>
</dbReference>
<dbReference type="STRING" id="1122206.SAMN02745753_02007"/>
<dbReference type="RefSeq" id="WP_281251015.1">
    <property type="nucleotide sequence ID" value="NZ_FQVF01000008.1"/>
</dbReference>
<comment type="subunit">
    <text evidence="4">Homodimer.</text>
</comment>
<accession>A0A1M5BX85</accession>
<comment type="cofactor">
    <cofactor evidence="1">
        <name>Fe(2+)</name>
        <dbReference type="ChEBI" id="CHEBI:29033"/>
    </cofactor>
</comment>
<keyword evidence="8" id="KW-0408">Iron</keyword>
<dbReference type="Pfam" id="PF05721">
    <property type="entry name" value="PhyH"/>
    <property type="match status" value="1"/>
</dbReference>